<accession>A0A553JY18</accession>
<evidence type="ECO:0000313" key="14">
    <source>
        <dbReference type="Proteomes" id="UP000317638"/>
    </source>
</evidence>
<dbReference type="PROSITE" id="PS00911">
    <property type="entry name" value="DHODEHASE_1"/>
    <property type="match status" value="1"/>
</dbReference>
<feature type="binding site" evidence="11">
    <location>
        <begin position="72"/>
        <end position="76"/>
    </location>
    <ligand>
        <name>FMN</name>
        <dbReference type="ChEBI" id="CHEBI:58210"/>
    </ligand>
</feature>
<dbReference type="GO" id="GO:0006207">
    <property type="term" value="P:'de novo' pyrimidine nucleobase biosynthetic process"/>
    <property type="evidence" value="ECO:0007669"/>
    <property type="project" value="UniProtKB-UniRule"/>
</dbReference>
<dbReference type="UniPathway" id="UPA00070">
    <property type="reaction ID" value="UER00946"/>
</dbReference>
<feature type="binding site" evidence="11">
    <location>
        <position position="189"/>
    </location>
    <ligand>
        <name>FMN</name>
        <dbReference type="ChEBI" id="CHEBI:58210"/>
    </ligand>
</feature>
<dbReference type="Pfam" id="PF01180">
    <property type="entry name" value="DHO_dh"/>
    <property type="match status" value="1"/>
</dbReference>
<evidence type="ECO:0000256" key="5">
    <source>
        <dbReference type="ARBA" id="ARBA00022630"/>
    </source>
</evidence>
<feature type="binding site" evidence="11">
    <location>
        <position position="189"/>
    </location>
    <ligand>
        <name>substrate</name>
    </ligand>
</feature>
<evidence type="ECO:0000256" key="8">
    <source>
        <dbReference type="ARBA" id="ARBA00023002"/>
    </source>
</evidence>
<feature type="binding site" evidence="11">
    <location>
        <position position="156"/>
    </location>
    <ligand>
        <name>FMN</name>
        <dbReference type="ChEBI" id="CHEBI:58210"/>
    </ligand>
</feature>
<name>A0A553JY18_9ACTN</name>
<dbReference type="NCBIfam" id="TIGR01036">
    <property type="entry name" value="pyrD_sub2"/>
    <property type="match status" value="1"/>
</dbReference>
<dbReference type="CDD" id="cd04738">
    <property type="entry name" value="DHOD_2_like"/>
    <property type="match status" value="1"/>
</dbReference>
<feature type="binding site" evidence="11">
    <location>
        <position position="311"/>
    </location>
    <ligand>
        <name>FMN</name>
        <dbReference type="ChEBI" id="CHEBI:58210"/>
    </ligand>
</feature>
<feature type="domain" description="Dihydroorotate dehydrogenase catalytic" evidence="12">
    <location>
        <begin position="57"/>
        <end position="347"/>
    </location>
</feature>
<keyword evidence="8 11" id="KW-0560">Oxidoreductase</keyword>
<dbReference type="PANTHER" id="PTHR48109">
    <property type="entry name" value="DIHYDROOROTATE DEHYDROGENASE (QUINONE), MITOCHONDRIAL-RELATED"/>
    <property type="match status" value="1"/>
</dbReference>
<feature type="binding site" evidence="11">
    <location>
        <position position="96"/>
    </location>
    <ligand>
        <name>FMN</name>
        <dbReference type="ChEBI" id="CHEBI:58210"/>
    </ligand>
</feature>
<dbReference type="Proteomes" id="UP000317638">
    <property type="component" value="Unassembled WGS sequence"/>
</dbReference>
<comment type="function">
    <text evidence="1 11">Catalyzes the conversion of dihydroorotate to orotate with quinone as electron acceptor.</text>
</comment>
<keyword evidence="14" id="KW-1185">Reference proteome</keyword>
<feature type="binding site" evidence="11">
    <location>
        <position position="194"/>
    </location>
    <ligand>
        <name>substrate</name>
    </ligand>
</feature>
<dbReference type="InterPro" id="IPR013785">
    <property type="entry name" value="Aldolase_TIM"/>
</dbReference>
<comment type="subunit">
    <text evidence="11">Monomer.</text>
</comment>
<dbReference type="NCBIfam" id="NF003652">
    <property type="entry name" value="PRK05286.2-5"/>
    <property type="match status" value="1"/>
</dbReference>
<dbReference type="HAMAP" id="MF_00225">
    <property type="entry name" value="DHO_dh_type2"/>
    <property type="match status" value="1"/>
</dbReference>
<dbReference type="GO" id="GO:0044205">
    <property type="term" value="P:'de novo' UMP biosynthetic process"/>
    <property type="evidence" value="ECO:0007669"/>
    <property type="project" value="UniProtKB-UniRule"/>
</dbReference>
<comment type="similarity">
    <text evidence="4 11">Belongs to the dihydroorotate dehydrogenase family. Type 2 subfamily.</text>
</comment>
<evidence type="ECO:0000259" key="12">
    <source>
        <dbReference type="Pfam" id="PF01180"/>
    </source>
</evidence>
<protein>
    <recommendedName>
        <fullName evidence="11">Dihydroorotate dehydrogenase (quinone)</fullName>
        <ecNumber evidence="11">1.3.5.2</ecNumber>
    </recommendedName>
    <alternativeName>
        <fullName evidence="11">DHOdehase</fullName>
        <shortName evidence="11">DHOD</shortName>
        <shortName evidence="11">DHODase</shortName>
    </alternativeName>
    <alternativeName>
        <fullName evidence="11">Dihydroorotate oxidase</fullName>
    </alternativeName>
</protein>
<gene>
    <name evidence="11" type="primary">pyrD</name>
    <name evidence="13" type="ORF">FOJ82_12430</name>
</gene>
<comment type="cofactor">
    <cofactor evidence="11">
        <name>FMN</name>
        <dbReference type="ChEBI" id="CHEBI:58210"/>
    </cofactor>
    <text evidence="11">Binds 1 FMN per subunit.</text>
</comment>
<dbReference type="GO" id="GO:0005886">
    <property type="term" value="C:plasma membrane"/>
    <property type="evidence" value="ECO:0007669"/>
    <property type="project" value="UniProtKB-SubCell"/>
</dbReference>
<reference evidence="13 14" key="1">
    <citation type="submission" date="2019-07" db="EMBL/GenBank/DDBJ databases">
        <authorList>
            <person name="Zhou L.-Y."/>
        </authorList>
    </citation>
    <scope>NUCLEOTIDE SEQUENCE [LARGE SCALE GENOMIC DNA]</scope>
    <source>
        <strain evidence="13 14">YIM 101269</strain>
    </source>
</reference>
<evidence type="ECO:0000313" key="13">
    <source>
        <dbReference type="EMBL" id="TRY17345.1"/>
    </source>
</evidence>
<comment type="pathway">
    <text evidence="3 11">Pyrimidine metabolism; UMP biosynthesis via de novo pathway; orotate from (S)-dihydroorotate (quinone route): step 1/1.</text>
</comment>
<dbReference type="AlphaFoldDB" id="A0A553JY18"/>
<keyword evidence="9 11" id="KW-0472">Membrane</keyword>
<evidence type="ECO:0000256" key="10">
    <source>
        <dbReference type="ARBA" id="ARBA00048639"/>
    </source>
</evidence>
<evidence type="ECO:0000256" key="6">
    <source>
        <dbReference type="ARBA" id="ARBA00022643"/>
    </source>
</evidence>
<proteinExistence type="inferred from homology"/>
<evidence type="ECO:0000256" key="9">
    <source>
        <dbReference type="ARBA" id="ARBA00023136"/>
    </source>
</evidence>
<feature type="binding site" evidence="11">
    <location>
        <position position="76"/>
    </location>
    <ligand>
        <name>substrate</name>
    </ligand>
</feature>
<dbReference type="EC" id="1.3.5.2" evidence="11"/>
<comment type="catalytic activity">
    <reaction evidence="10 11">
        <text>(S)-dihydroorotate + a quinone = orotate + a quinol</text>
        <dbReference type="Rhea" id="RHEA:30187"/>
        <dbReference type="ChEBI" id="CHEBI:24646"/>
        <dbReference type="ChEBI" id="CHEBI:30839"/>
        <dbReference type="ChEBI" id="CHEBI:30864"/>
        <dbReference type="ChEBI" id="CHEBI:132124"/>
        <dbReference type="EC" id="1.3.5.2"/>
    </reaction>
</comment>
<dbReference type="PANTHER" id="PTHR48109:SF4">
    <property type="entry name" value="DIHYDROOROTATE DEHYDROGENASE (QUINONE), MITOCHONDRIAL"/>
    <property type="match status" value="1"/>
</dbReference>
<comment type="subcellular location">
    <subcellularLocation>
        <location evidence="11">Cell membrane</location>
        <topology evidence="11">Peripheral membrane protein</topology>
    </subcellularLocation>
    <subcellularLocation>
        <location evidence="2">Membrane</location>
    </subcellularLocation>
</comment>
<evidence type="ECO:0000256" key="11">
    <source>
        <dbReference type="HAMAP-Rule" id="MF_00225"/>
    </source>
</evidence>
<dbReference type="InterPro" id="IPR050074">
    <property type="entry name" value="DHO_dehydrogenase"/>
</dbReference>
<evidence type="ECO:0000256" key="7">
    <source>
        <dbReference type="ARBA" id="ARBA00022975"/>
    </source>
</evidence>
<dbReference type="SUPFAM" id="SSF51395">
    <property type="entry name" value="FMN-linked oxidoreductases"/>
    <property type="match status" value="1"/>
</dbReference>
<organism evidence="13 14">
    <name type="scientific">Tessaracoccus rhinocerotis</name>
    <dbReference type="NCBI Taxonomy" id="1689449"/>
    <lineage>
        <taxon>Bacteria</taxon>
        <taxon>Bacillati</taxon>
        <taxon>Actinomycetota</taxon>
        <taxon>Actinomycetes</taxon>
        <taxon>Propionibacteriales</taxon>
        <taxon>Propionibacteriaceae</taxon>
        <taxon>Tessaracoccus</taxon>
    </lineage>
</organism>
<feature type="binding site" evidence="11">
    <location>
        <begin position="332"/>
        <end position="333"/>
    </location>
    <ligand>
        <name>FMN</name>
        <dbReference type="ChEBI" id="CHEBI:58210"/>
    </ligand>
</feature>
<comment type="caution">
    <text evidence="13">The sequence shown here is derived from an EMBL/GenBank/DDBJ whole genome shotgun (WGS) entry which is preliminary data.</text>
</comment>
<evidence type="ECO:0000256" key="3">
    <source>
        <dbReference type="ARBA" id="ARBA00005161"/>
    </source>
</evidence>
<feature type="binding site" evidence="11">
    <location>
        <begin position="121"/>
        <end position="125"/>
    </location>
    <ligand>
        <name>substrate</name>
    </ligand>
</feature>
<evidence type="ECO:0000256" key="2">
    <source>
        <dbReference type="ARBA" id="ARBA00004370"/>
    </source>
</evidence>
<dbReference type="InterPro" id="IPR005720">
    <property type="entry name" value="Dihydroorotate_DH_cat"/>
</dbReference>
<dbReference type="GO" id="GO:0005737">
    <property type="term" value="C:cytoplasm"/>
    <property type="evidence" value="ECO:0007669"/>
    <property type="project" value="InterPro"/>
</dbReference>
<dbReference type="RefSeq" id="WP_143938809.1">
    <property type="nucleotide sequence ID" value="NZ_VKKG01000005.1"/>
</dbReference>
<sequence length="359" mass="38295">MTDPSVPTRLMRTAYQLGLRPLFFRLRRGDAERVHEDVIGLLSRLPSGGRAAVADPVTVAGIRFPNRVGLAAGMDKDGRAAGAWARLGFGFAELGTVTGQAQPGNPKPRVFRLKQSRALVNRMGFNNSGAEAMAERLHLLGVRRGNHAVGIPLGISIGKTKVVPLDRATDDYLHSLRALELYADYFAVNVSSPNTPGLRDLQGAEELAALLAALVAETARLSGRPTPIFVKLAPDLEPVQLRETLAVINDSGAAGIIATNTTLSRDHLAPADRVLGEQAGGLSGAPLTERALRFVEDVAAGTRLPVIGVGGIMTPCDASRMFDAGARLVQLYTGFIYEGTALIRGIRELESYEQLPHKA</sequence>
<keyword evidence="11" id="KW-1003">Cell membrane</keyword>
<feature type="active site" description="Nucleophile" evidence="11">
    <location>
        <position position="192"/>
    </location>
</feature>
<dbReference type="OrthoDB" id="9802377at2"/>
<dbReference type="EMBL" id="VKKG01000005">
    <property type="protein sequence ID" value="TRY17345.1"/>
    <property type="molecule type" value="Genomic_DNA"/>
</dbReference>
<dbReference type="GO" id="GO:0106430">
    <property type="term" value="F:dihydroorotate dehydrogenase (quinone) activity"/>
    <property type="evidence" value="ECO:0007669"/>
    <property type="project" value="UniProtKB-EC"/>
</dbReference>
<dbReference type="PROSITE" id="PS00912">
    <property type="entry name" value="DHODEHASE_2"/>
    <property type="match status" value="1"/>
</dbReference>
<dbReference type="Gene3D" id="3.20.20.70">
    <property type="entry name" value="Aldolase class I"/>
    <property type="match status" value="1"/>
</dbReference>
<keyword evidence="6 11" id="KW-0288">FMN</keyword>
<keyword evidence="7 11" id="KW-0665">Pyrimidine biosynthesis</keyword>
<feature type="binding site" evidence="11">
    <location>
        <position position="284"/>
    </location>
    <ligand>
        <name>FMN</name>
        <dbReference type="ChEBI" id="CHEBI:58210"/>
    </ligand>
</feature>
<evidence type="ECO:0000256" key="4">
    <source>
        <dbReference type="ARBA" id="ARBA00005359"/>
    </source>
</evidence>
<evidence type="ECO:0000256" key="1">
    <source>
        <dbReference type="ARBA" id="ARBA00003125"/>
    </source>
</evidence>
<dbReference type="InterPro" id="IPR001295">
    <property type="entry name" value="Dihydroorotate_DH_CS"/>
</dbReference>
<keyword evidence="5 11" id="KW-0285">Flavoprotein</keyword>
<dbReference type="InterPro" id="IPR005719">
    <property type="entry name" value="Dihydroorotate_DH_2"/>
</dbReference>
<feature type="binding site" evidence="11">
    <location>
        <position position="259"/>
    </location>
    <ligand>
        <name>FMN</name>
        <dbReference type="ChEBI" id="CHEBI:58210"/>
    </ligand>
</feature>
<feature type="binding site" evidence="11">
    <location>
        <begin position="260"/>
        <end position="261"/>
    </location>
    <ligand>
        <name>substrate</name>
    </ligand>
</feature>
<feature type="binding site" evidence="11">
    <location>
        <position position="231"/>
    </location>
    <ligand>
        <name>FMN</name>
        <dbReference type="ChEBI" id="CHEBI:58210"/>
    </ligand>
</feature>